<keyword evidence="8 9" id="KW-0472">Membrane</keyword>
<dbReference type="EMBL" id="UINC01049530">
    <property type="protein sequence ID" value="SVB61428.1"/>
    <property type="molecule type" value="Genomic_DNA"/>
</dbReference>
<dbReference type="PRINTS" id="PR01650">
    <property type="entry name" value="SECETRNLCASE"/>
</dbReference>
<dbReference type="Gene3D" id="1.20.5.1030">
    <property type="entry name" value="Preprotein translocase secy subunit"/>
    <property type="match status" value="1"/>
</dbReference>
<feature type="transmembrane region" description="Helical" evidence="9">
    <location>
        <begin position="12"/>
        <end position="33"/>
    </location>
</feature>
<feature type="transmembrane region" description="Helical" evidence="9">
    <location>
        <begin position="93"/>
        <end position="117"/>
    </location>
</feature>
<evidence type="ECO:0000313" key="10">
    <source>
        <dbReference type="EMBL" id="SVB61428.1"/>
    </source>
</evidence>
<evidence type="ECO:0000256" key="8">
    <source>
        <dbReference type="ARBA" id="ARBA00023136"/>
    </source>
</evidence>
<protein>
    <recommendedName>
        <fullName evidence="11">Protein translocase subunit SecE</fullName>
    </recommendedName>
</protein>
<dbReference type="InterPro" id="IPR001901">
    <property type="entry name" value="Translocase_SecE/Sec61-g"/>
</dbReference>
<dbReference type="InterPro" id="IPR038379">
    <property type="entry name" value="SecE_sf"/>
</dbReference>
<evidence type="ECO:0008006" key="11">
    <source>
        <dbReference type="Google" id="ProtNLM"/>
    </source>
</evidence>
<keyword evidence="3" id="KW-1003">Cell membrane</keyword>
<keyword evidence="5" id="KW-0653">Protein transport</keyword>
<dbReference type="GO" id="GO:0006605">
    <property type="term" value="P:protein targeting"/>
    <property type="evidence" value="ECO:0007669"/>
    <property type="project" value="InterPro"/>
</dbReference>
<dbReference type="GO" id="GO:0006886">
    <property type="term" value="P:intracellular protein transport"/>
    <property type="evidence" value="ECO:0007669"/>
    <property type="project" value="InterPro"/>
</dbReference>
<name>A0A382FE96_9ZZZZ</name>
<evidence type="ECO:0000256" key="7">
    <source>
        <dbReference type="ARBA" id="ARBA00023010"/>
    </source>
</evidence>
<dbReference type="AlphaFoldDB" id="A0A382FE96"/>
<dbReference type="NCBIfam" id="TIGR00964">
    <property type="entry name" value="secE_bact"/>
    <property type="match status" value="1"/>
</dbReference>
<dbReference type="GO" id="GO:0008320">
    <property type="term" value="F:protein transmembrane transporter activity"/>
    <property type="evidence" value="ECO:0007669"/>
    <property type="project" value="InterPro"/>
</dbReference>
<sequence length="125" mass="13898">MNSDIEASNEKLDTFKLGLALLIVIADLVGFYVYTDYSLLFRVIALLAGAGISIAIALQTAKGRQIWSYFHDAQIEVRKVVWPTRQETIQTTLIVVIMVILVAIILWLLDMFLGWSIGSLMGHGS</sequence>
<evidence type="ECO:0000256" key="2">
    <source>
        <dbReference type="ARBA" id="ARBA00022448"/>
    </source>
</evidence>
<comment type="subcellular location">
    <subcellularLocation>
        <location evidence="1">Membrane</location>
    </subcellularLocation>
</comment>
<evidence type="ECO:0000256" key="1">
    <source>
        <dbReference type="ARBA" id="ARBA00004370"/>
    </source>
</evidence>
<evidence type="ECO:0000256" key="4">
    <source>
        <dbReference type="ARBA" id="ARBA00022692"/>
    </source>
</evidence>
<gene>
    <name evidence="10" type="ORF">METZ01_LOCUS214282</name>
</gene>
<dbReference type="PROSITE" id="PS01067">
    <property type="entry name" value="SECE_SEC61G"/>
    <property type="match status" value="1"/>
</dbReference>
<keyword evidence="4 9" id="KW-0812">Transmembrane</keyword>
<keyword evidence="2" id="KW-0813">Transport</keyword>
<dbReference type="GO" id="GO:0005886">
    <property type="term" value="C:plasma membrane"/>
    <property type="evidence" value="ECO:0007669"/>
    <property type="project" value="TreeGrafter"/>
</dbReference>
<dbReference type="HAMAP" id="MF_00422">
    <property type="entry name" value="SecE"/>
    <property type="match status" value="1"/>
</dbReference>
<dbReference type="NCBIfam" id="NF004371">
    <property type="entry name" value="PRK05740.1-1"/>
    <property type="match status" value="1"/>
</dbReference>
<dbReference type="InterPro" id="IPR005807">
    <property type="entry name" value="SecE_bac"/>
</dbReference>
<evidence type="ECO:0000256" key="9">
    <source>
        <dbReference type="SAM" id="Phobius"/>
    </source>
</evidence>
<reference evidence="10" key="1">
    <citation type="submission" date="2018-05" db="EMBL/GenBank/DDBJ databases">
        <authorList>
            <person name="Lanie J.A."/>
            <person name="Ng W.-L."/>
            <person name="Kazmierczak K.M."/>
            <person name="Andrzejewski T.M."/>
            <person name="Davidsen T.M."/>
            <person name="Wayne K.J."/>
            <person name="Tettelin H."/>
            <person name="Glass J.I."/>
            <person name="Rusch D."/>
            <person name="Podicherti R."/>
            <person name="Tsui H.-C.T."/>
            <person name="Winkler M.E."/>
        </authorList>
    </citation>
    <scope>NUCLEOTIDE SEQUENCE</scope>
</reference>
<feature type="transmembrane region" description="Helical" evidence="9">
    <location>
        <begin position="39"/>
        <end position="58"/>
    </location>
</feature>
<accession>A0A382FE96</accession>
<organism evidence="10">
    <name type="scientific">marine metagenome</name>
    <dbReference type="NCBI Taxonomy" id="408172"/>
    <lineage>
        <taxon>unclassified sequences</taxon>
        <taxon>metagenomes</taxon>
        <taxon>ecological metagenomes</taxon>
    </lineage>
</organism>
<keyword evidence="7" id="KW-0811">Translocation</keyword>
<evidence type="ECO:0000256" key="5">
    <source>
        <dbReference type="ARBA" id="ARBA00022927"/>
    </source>
</evidence>
<evidence type="ECO:0000256" key="6">
    <source>
        <dbReference type="ARBA" id="ARBA00022989"/>
    </source>
</evidence>
<dbReference type="PANTHER" id="PTHR33910">
    <property type="entry name" value="PROTEIN TRANSLOCASE SUBUNIT SECE"/>
    <property type="match status" value="1"/>
</dbReference>
<dbReference type="NCBIfam" id="NF004379">
    <property type="entry name" value="PRK05740.2-5"/>
    <property type="match status" value="1"/>
</dbReference>
<dbReference type="GO" id="GO:0043952">
    <property type="term" value="P:protein transport by the Sec complex"/>
    <property type="evidence" value="ECO:0007669"/>
    <property type="project" value="TreeGrafter"/>
</dbReference>
<keyword evidence="6 9" id="KW-1133">Transmembrane helix</keyword>
<dbReference type="Pfam" id="PF00584">
    <property type="entry name" value="SecE"/>
    <property type="match status" value="1"/>
</dbReference>
<dbReference type="GO" id="GO:0009306">
    <property type="term" value="P:protein secretion"/>
    <property type="evidence" value="ECO:0007669"/>
    <property type="project" value="InterPro"/>
</dbReference>
<evidence type="ECO:0000256" key="3">
    <source>
        <dbReference type="ARBA" id="ARBA00022475"/>
    </source>
</evidence>
<dbReference type="PANTHER" id="PTHR33910:SF1">
    <property type="entry name" value="PROTEIN TRANSLOCASE SUBUNIT SECE"/>
    <property type="match status" value="1"/>
</dbReference>
<proteinExistence type="inferred from homology"/>